<sequence length="225" mass="25336">MASFFEMQNARSTYALISLSVSYANSTTLRGGAAASGAAQQNSHRLSPLLLHSDELMDLVDSFLQQLDFFVVPFDFDEKFALFRDRLYTDKILGTFKTSFSLFRFFFFFFSQLFRERVGCSLGFSISLFFSGVSLALRSSSSSSIFLSFRFRLTKVNKRAKKFKKNGYPHYGKFMRIFGDTTATGANASASTKLLSDFEDENDVGSNTNFVVEDDNGQEKSGKRV</sequence>
<dbReference type="KEGG" id="mcha:111013810"/>
<gene>
    <name evidence="3" type="primary">LOC111013810</name>
</gene>
<dbReference type="Proteomes" id="UP000504603">
    <property type="component" value="Unplaced"/>
</dbReference>
<dbReference type="RefSeq" id="XP_022144019.1">
    <property type="nucleotide sequence ID" value="XM_022288327.1"/>
</dbReference>
<protein>
    <submittedName>
        <fullName evidence="3">Uncharacterized protein LOC111013810</fullName>
    </submittedName>
</protein>
<evidence type="ECO:0000256" key="1">
    <source>
        <dbReference type="SAM" id="MobiDB-lite"/>
    </source>
</evidence>
<reference evidence="3" key="1">
    <citation type="submission" date="2025-08" db="UniProtKB">
        <authorList>
            <consortium name="RefSeq"/>
        </authorList>
    </citation>
    <scope>IDENTIFICATION</scope>
    <source>
        <strain evidence="3">OHB3-1</strain>
    </source>
</reference>
<keyword evidence="2" id="KW-1185">Reference proteome</keyword>
<name>A0A6J1CR25_MOMCH</name>
<dbReference type="GeneID" id="111013810"/>
<evidence type="ECO:0000313" key="3">
    <source>
        <dbReference type="RefSeq" id="XP_022144019.1"/>
    </source>
</evidence>
<proteinExistence type="predicted"/>
<organism evidence="2 3">
    <name type="scientific">Momordica charantia</name>
    <name type="common">Bitter gourd</name>
    <name type="synonym">Balsam pear</name>
    <dbReference type="NCBI Taxonomy" id="3673"/>
    <lineage>
        <taxon>Eukaryota</taxon>
        <taxon>Viridiplantae</taxon>
        <taxon>Streptophyta</taxon>
        <taxon>Embryophyta</taxon>
        <taxon>Tracheophyta</taxon>
        <taxon>Spermatophyta</taxon>
        <taxon>Magnoliopsida</taxon>
        <taxon>eudicotyledons</taxon>
        <taxon>Gunneridae</taxon>
        <taxon>Pentapetalae</taxon>
        <taxon>rosids</taxon>
        <taxon>fabids</taxon>
        <taxon>Cucurbitales</taxon>
        <taxon>Cucurbitaceae</taxon>
        <taxon>Momordiceae</taxon>
        <taxon>Momordica</taxon>
    </lineage>
</organism>
<dbReference type="AlphaFoldDB" id="A0A6J1CR25"/>
<evidence type="ECO:0000313" key="2">
    <source>
        <dbReference type="Proteomes" id="UP000504603"/>
    </source>
</evidence>
<accession>A0A6J1CR25</accession>
<feature type="region of interest" description="Disordered" evidence="1">
    <location>
        <begin position="205"/>
        <end position="225"/>
    </location>
</feature>